<keyword evidence="4 6" id="KW-1133">Transmembrane helix</keyword>
<dbReference type="PANTHER" id="PTHR13317:SF4">
    <property type="entry name" value="TRANSMEMBRANE ANTERIOR POSTERIOR TRANSFORMATION PROTEIN 1 HOMOLOG"/>
    <property type="match status" value="1"/>
</dbReference>
<protein>
    <submittedName>
        <fullName evidence="7">Uncharacterized protein</fullName>
    </submittedName>
</protein>
<keyword evidence="3 6" id="KW-0812">Transmembrane</keyword>
<dbReference type="PANTHER" id="PTHR13317">
    <property type="entry name" value="TRANSMEMBRANE ANTERIOR POSTERIOR TRANSFORMATION PROTEIN 1 HOMOLOG"/>
    <property type="match status" value="1"/>
</dbReference>
<proteinExistence type="inferred from homology"/>
<evidence type="ECO:0000256" key="1">
    <source>
        <dbReference type="ARBA" id="ARBA00004141"/>
    </source>
</evidence>
<keyword evidence="8" id="KW-1185">Reference proteome</keyword>
<evidence type="ECO:0000256" key="6">
    <source>
        <dbReference type="SAM" id="Phobius"/>
    </source>
</evidence>
<keyword evidence="5 6" id="KW-0472">Membrane</keyword>
<organism evidence="7 8">
    <name type="scientific">Trifolium subterraneum</name>
    <name type="common">Subterranean clover</name>
    <dbReference type="NCBI Taxonomy" id="3900"/>
    <lineage>
        <taxon>Eukaryota</taxon>
        <taxon>Viridiplantae</taxon>
        <taxon>Streptophyta</taxon>
        <taxon>Embryophyta</taxon>
        <taxon>Tracheophyta</taxon>
        <taxon>Spermatophyta</taxon>
        <taxon>Magnoliopsida</taxon>
        <taxon>eudicotyledons</taxon>
        <taxon>Gunneridae</taxon>
        <taxon>Pentapetalae</taxon>
        <taxon>rosids</taxon>
        <taxon>fabids</taxon>
        <taxon>Fabales</taxon>
        <taxon>Fabaceae</taxon>
        <taxon>Papilionoideae</taxon>
        <taxon>50 kb inversion clade</taxon>
        <taxon>NPAAA clade</taxon>
        <taxon>Hologalegina</taxon>
        <taxon>IRL clade</taxon>
        <taxon>Trifolieae</taxon>
        <taxon>Trifolium</taxon>
    </lineage>
</organism>
<sequence length="160" mass="18324">MVYFDSIERFHISTFILFVLAQNIVEAEGPWFQSFLMHALSVYLCEVAIDVIKHSFIAKFNNITPIAYSEFLEALCKQTLDMQTEDTKKNLKFVPLAPACVVIRVLVPVYAANLPYSPLPWKLFWIMLFSAITYILLTSLKILIGLVLKKHATWYKDGGT</sequence>
<dbReference type="OrthoDB" id="29023at2759"/>
<comment type="subcellular location">
    <subcellularLocation>
        <location evidence="1">Membrane</location>
        <topology evidence="1">Multi-pass membrane protein</topology>
    </subcellularLocation>
</comment>
<dbReference type="AlphaFoldDB" id="A0A2Z6P2W2"/>
<accession>A0A2Z6P2W2</accession>
<dbReference type="GO" id="GO:0005789">
    <property type="term" value="C:endoplasmic reticulum membrane"/>
    <property type="evidence" value="ECO:0007669"/>
    <property type="project" value="TreeGrafter"/>
</dbReference>
<evidence type="ECO:0000313" key="8">
    <source>
        <dbReference type="Proteomes" id="UP000242715"/>
    </source>
</evidence>
<evidence type="ECO:0000256" key="3">
    <source>
        <dbReference type="ARBA" id="ARBA00022692"/>
    </source>
</evidence>
<evidence type="ECO:0000256" key="5">
    <source>
        <dbReference type="ARBA" id="ARBA00023136"/>
    </source>
</evidence>
<feature type="transmembrane region" description="Helical" evidence="6">
    <location>
        <begin position="123"/>
        <end position="148"/>
    </location>
</feature>
<evidence type="ECO:0000256" key="2">
    <source>
        <dbReference type="ARBA" id="ARBA00008803"/>
    </source>
</evidence>
<dbReference type="Pfam" id="PF05346">
    <property type="entry name" value="DUF747"/>
    <property type="match status" value="1"/>
</dbReference>
<dbReference type="InterPro" id="IPR008010">
    <property type="entry name" value="Tatp1"/>
</dbReference>
<gene>
    <name evidence="7" type="ORF">TSUD_86070</name>
</gene>
<evidence type="ECO:0000313" key="7">
    <source>
        <dbReference type="EMBL" id="GAU48873.1"/>
    </source>
</evidence>
<dbReference type="EMBL" id="DF974485">
    <property type="protein sequence ID" value="GAU48873.1"/>
    <property type="molecule type" value="Genomic_DNA"/>
</dbReference>
<comment type="similarity">
    <text evidence="2">Belongs to the TAPT1 family.</text>
</comment>
<name>A0A2Z6P2W2_TRISU</name>
<feature type="transmembrane region" description="Helical" evidence="6">
    <location>
        <begin position="93"/>
        <end position="111"/>
    </location>
</feature>
<reference evidence="8" key="1">
    <citation type="journal article" date="2017" name="Front. Plant Sci.">
        <title>Climate Clever Clovers: New Paradigm to Reduce the Environmental Footprint of Ruminants by Breeding Low Methanogenic Forages Utilizing Haplotype Variation.</title>
        <authorList>
            <person name="Kaur P."/>
            <person name="Appels R."/>
            <person name="Bayer P.E."/>
            <person name="Keeble-Gagnere G."/>
            <person name="Wang J."/>
            <person name="Hirakawa H."/>
            <person name="Shirasawa K."/>
            <person name="Vercoe P."/>
            <person name="Stefanova K."/>
            <person name="Durmic Z."/>
            <person name="Nichols P."/>
            <person name="Revell C."/>
            <person name="Isobe S.N."/>
            <person name="Edwards D."/>
            <person name="Erskine W."/>
        </authorList>
    </citation>
    <scope>NUCLEOTIDE SEQUENCE [LARGE SCALE GENOMIC DNA]</scope>
    <source>
        <strain evidence="8">cv. Daliak</strain>
    </source>
</reference>
<dbReference type="Proteomes" id="UP000242715">
    <property type="component" value="Unassembled WGS sequence"/>
</dbReference>
<evidence type="ECO:0000256" key="4">
    <source>
        <dbReference type="ARBA" id="ARBA00022989"/>
    </source>
</evidence>